<dbReference type="EMBL" id="AP027452">
    <property type="protein sequence ID" value="BDY30033.1"/>
    <property type="molecule type" value="Genomic_DNA"/>
</dbReference>
<gene>
    <name evidence="9" type="ORF">hbim_03976</name>
</gene>
<feature type="transmembrane region" description="Helical" evidence="7">
    <location>
        <begin position="223"/>
        <end position="243"/>
    </location>
</feature>
<feature type="transmembrane region" description="Helical" evidence="7">
    <location>
        <begin position="330"/>
        <end position="347"/>
    </location>
</feature>
<dbReference type="NCBIfam" id="TIGR03920">
    <property type="entry name" value="T7SS_EccD"/>
    <property type="match status" value="1"/>
</dbReference>
<protein>
    <recommendedName>
        <fullName evidence="8">EccD-like transmembrane domain-containing protein</fullName>
    </recommendedName>
</protein>
<keyword evidence="6 7" id="KW-0472">Membrane</keyword>
<evidence type="ECO:0000256" key="2">
    <source>
        <dbReference type="ARBA" id="ARBA00006162"/>
    </source>
</evidence>
<evidence type="ECO:0000256" key="4">
    <source>
        <dbReference type="ARBA" id="ARBA00022692"/>
    </source>
</evidence>
<evidence type="ECO:0000256" key="1">
    <source>
        <dbReference type="ARBA" id="ARBA00004651"/>
    </source>
</evidence>
<comment type="similarity">
    <text evidence="2">Belongs to the EccD/Snm4 family.</text>
</comment>
<dbReference type="Gene3D" id="3.10.20.90">
    <property type="entry name" value="Phosphatidylinositol 3-kinase Catalytic Subunit, Chain A, domain 1"/>
    <property type="match status" value="1"/>
</dbReference>
<keyword evidence="4 7" id="KW-0812">Transmembrane</keyword>
<dbReference type="Proteomes" id="UP001241092">
    <property type="component" value="Chromosome"/>
</dbReference>
<name>A0AAI8TSD4_MYCME</name>
<feature type="transmembrane region" description="Helical" evidence="7">
    <location>
        <begin position="115"/>
        <end position="135"/>
    </location>
</feature>
<dbReference type="InterPro" id="IPR006707">
    <property type="entry name" value="T7SS_EccD"/>
</dbReference>
<keyword evidence="5 7" id="KW-1133">Transmembrane helix</keyword>
<evidence type="ECO:0000313" key="9">
    <source>
        <dbReference type="EMBL" id="BDY30033.1"/>
    </source>
</evidence>
<proteinExistence type="inferred from homology"/>
<feature type="transmembrane region" description="Helical" evidence="7">
    <location>
        <begin position="170"/>
        <end position="190"/>
    </location>
</feature>
<sequence length="441" mass="43719">MPDALRRVSIHCGWVADDDPVTVDLSLPTAITVGELIPSIIDACGADDATPMPWRLCTIGGPALNESKTLAQNDVHDGDLLLLAPEAPAEPTTRTDSVTAALAASVPAVTGVPGLGFAGCVFSCALGILALAWTGLAAQGLARFGVAAVLAAAVVTTAVGAQRVRAAPPLVATLNIVTVAQVAATGFLAVPAGPGAANVFLAAVAAGSVGIVLLRMSDCGPTSLLAVTAFAAVVAASAGLGVVWPALTLSALGAALAATGVGALALTPRLSIIVADLTPAVPGEPDDDDADDLTMRAARGHRTLAGLVTGCAAAASVGALLVVAGCRHVVTAPAVAFTAAVGVALVLRSRSYASSSCRTALSITGCLGLAATFALLVMWLPQHGDWLGLLAVAVGLALLWPTSAARPAAMRMADGLEYIALAAIVPLVCWLAGIFDALGQL</sequence>
<evidence type="ECO:0000313" key="10">
    <source>
        <dbReference type="Proteomes" id="UP001241092"/>
    </source>
</evidence>
<feature type="transmembrane region" description="Helical" evidence="7">
    <location>
        <begin position="359"/>
        <end position="380"/>
    </location>
</feature>
<dbReference type="InterPro" id="IPR024962">
    <property type="entry name" value="YukD-like"/>
</dbReference>
<feature type="transmembrane region" description="Helical" evidence="7">
    <location>
        <begin position="416"/>
        <end position="435"/>
    </location>
</feature>
<dbReference type="RefSeq" id="WP_276824487.1">
    <property type="nucleotide sequence ID" value="NZ_AP027452.1"/>
</dbReference>
<feature type="domain" description="EccD-like transmembrane" evidence="8">
    <location>
        <begin position="116"/>
        <end position="439"/>
    </location>
</feature>
<evidence type="ECO:0000256" key="6">
    <source>
        <dbReference type="ARBA" id="ARBA00023136"/>
    </source>
</evidence>
<dbReference type="GO" id="GO:0005886">
    <property type="term" value="C:plasma membrane"/>
    <property type="evidence" value="ECO:0007669"/>
    <property type="project" value="UniProtKB-SubCell"/>
</dbReference>
<accession>A0AAI8TSD4</accession>
<feature type="transmembrane region" description="Helical" evidence="7">
    <location>
        <begin position="249"/>
        <end position="267"/>
    </location>
</feature>
<feature type="transmembrane region" description="Helical" evidence="7">
    <location>
        <begin position="386"/>
        <end position="404"/>
    </location>
</feature>
<evidence type="ECO:0000259" key="8">
    <source>
        <dbReference type="Pfam" id="PF19053"/>
    </source>
</evidence>
<dbReference type="Pfam" id="PF08817">
    <property type="entry name" value="YukD"/>
    <property type="match status" value="1"/>
</dbReference>
<comment type="subcellular location">
    <subcellularLocation>
        <location evidence="1">Cell membrane</location>
        <topology evidence="1">Multi-pass membrane protein</topology>
    </subcellularLocation>
</comment>
<dbReference type="InterPro" id="IPR044049">
    <property type="entry name" value="EccD_transm"/>
</dbReference>
<reference evidence="9" key="1">
    <citation type="submission" date="2023-03" db="EMBL/GenBank/DDBJ databases">
        <title>Draft genome sequence of a Mycolicibacterium mageritense strain H4_3_1 isolated from a hybrid biological-inorganic system reactor.</title>
        <authorList>
            <person name="Feng X."/>
            <person name="Kazama D."/>
            <person name="Sato K."/>
            <person name="Kobayashi H."/>
        </authorList>
    </citation>
    <scope>NUCLEOTIDE SEQUENCE</scope>
    <source>
        <strain evidence="9">H4_3_1</strain>
    </source>
</reference>
<keyword evidence="3" id="KW-1003">Cell membrane</keyword>
<feature type="transmembrane region" description="Helical" evidence="7">
    <location>
        <begin position="141"/>
        <end position="161"/>
    </location>
</feature>
<dbReference type="AlphaFoldDB" id="A0AAI8TSD4"/>
<evidence type="ECO:0000256" key="3">
    <source>
        <dbReference type="ARBA" id="ARBA00022475"/>
    </source>
</evidence>
<evidence type="ECO:0000256" key="5">
    <source>
        <dbReference type="ARBA" id="ARBA00022989"/>
    </source>
</evidence>
<evidence type="ECO:0000256" key="7">
    <source>
        <dbReference type="SAM" id="Phobius"/>
    </source>
</evidence>
<feature type="transmembrane region" description="Helical" evidence="7">
    <location>
        <begin position="196"/>
        <end position="216"/>
    </location>
</feature>
<dbReference type="Pfam" id="PF19053">
    <property type="entry name" value="EccD"/>
    <property type="match status" value="1"/>
</dbReference>
<organism evidence="9 10">
    <name type="scientific">Mycolicibacterium mageritense</name>
    <name type="common">Mycobacterium mageritense</name>
    <dbReference type="NCBI Taxonomy" id="53462"/>
    <lineage>
        <taxon>Bacteria</taxon>
        <taxon>Bacillati</taxon>
        <taxon>Actinomycetota</taxon>
        <taxon>Actinomycetes</taxon>
        <taxon>Mycobacteriales</taxon>
        <taxon>Mycobacteriaceae</taxon>
        <taxon>Mycolicibacterium</taxon>
    </lineage>
</organism>
<feature type="transmembrane region" description="Helical" evidence="7">
    <location>
        <begin position="304"/>
        <end position="324"/>
    </location>
</feature>